<proteinExistence type="predicted"/>
<keyword evidence="1" id="KW-0472">Membrane</keyword>
<evidence type="ECO:0000256" key="1">
    <source>
        <dbReference type="SAM" id="Phobius"/>
    </source>
</evidence>
<dbReference type="EMBL" id="JAMQOS010000006">
    <property type="protein sequence ID" value="MDS0283967.1"/>
    <property type="molecule type" value="Genomic_DNA"/>
</dbReference>
<organism evidence="2 3">
    <name type="scientific">Haloarcula onubensis</name>
    <dbReference type="NCBI Taxonomy" id="2950539"/>
    <lineage>
        <taxon>Archaea</taxon>
        <taxon>Methanobacteriati</taxon>
        <taxon>Methanobacteriota</taxon>
        <taxon>Stenosarchaea group</taxon>
        <taxon>Halobacteria</taxon>
        <taxon>Halobacteriales</taxon>
        <taxon>Haloarculaceae</taxon>
        <taxon>Haloarcula</taxon>
    </lineage>
</organism>
<protein>
    <submittedName>
        <fullName evidence="2">Uncharacterized protein</fullName>
    </submittedName>
</protein>
<sequence length="153" mass="16586">MPDPVPVASNLLESKFLGFSITRLAESLAIPLAPCAVLYTVGFPLLFTFPLFVIGIGIGGLIFVKTPPGQRPLRYAHAVFRFKTGSNVYVWRHPDPEHGDLGIGETQDDWLTQPRPPGWTNHVASGSGTDLAYQGVIDATRPDFDSPAPGDEE</sequence>
<reference evidence="2 3" key="1">
    <citation type="submission" date="2022-06" db="EMBL/GenBank/DDBJ databases">
        <title>Halomicroarcula sp. a new haloarchaeum isolate from saline soil.</title>
        <authorList>
            <person name="Strakova D."/>
            <person name="Galisteo C."/>
            <person name="Sanchez-Porro C."/>
            <person name="Ventosa A."/>
        </authorList>
    </citation>
    <scope>NUCLEOTIDE SEQUENCE [LARGE SCALE GENOMIC DNA]</scope>
    <source>
        <strain evidence="2 3">S3CR25-11</strain>
    </source>
</reference>
<keyword evidence="3" id="KW-1185">Reference proteome</keyword>
<dbReference type="Proteomes" id="UP001268864">
    <property type="component" value="Unassembled WGS sequence"/>
</dbReference>
<dbReference type="RefSeq" id="WP_310901725.1">
    <property type="nucleotide sequence ID" value="NZ_JAMQOS010000006.1"/>
</dbReference>
<keyword evidence="1" id="KW-0812">Transmembrane</keyword>
<accession>A0ABU2FUK2</accession>
<evidence type="ECO:0000313" key="2">
    <source>
        <dbReference type="EMBL" id="MDS0283967.1"/>
    </source>
</evidence>
<feature type="transmembrane region" description="Helical" evidence="1">
    <location>
        <begin position="36"/>
        <end position="64"/>
    </location>
</feature>
<comment type="caution">
    <text evidence="2">The sequence shown here is derived from an EMBL/GenBank/DDBJ whole genome shotgun (WGS) entry which is preliminary data.</text>
</comment>
<name>A0ABU2FUK2_9EURY</name>
<evidence type="ECO:0000313" key="3">
    <source>
        <dbReference type="Proteomes" id="UP001268864"/>
    </source>
</evidence>
<gene>
    <name evidence="2" type="ORF">NDI86_17765</name>
</gene>
<keyword evidence="1" id="KW-1133">Transmembrane helix</keyword>